<dbReference type="RefSeq" id="XP_029118974.1">
    <property type="nucleotide sequence ID" value="XM_029263141.1"/>
</dbReference>
<dbReference type="Proteomes" id="UP000504607">
    <property type="component" value="Chromosome 3"/>
</dbReference>
<reference evidence="3" key="1">
    <citation type="submission" date="2025-08" db="UniProtKB">
        <authorList>
            <consortium name="RefSeq"/>
        </authorList>
    </citation>
    <scope>IDENTIFICATION</scope>
</reference>
<evidence type="ECO:0000313" key="3">
    <source>
        <dbReference type="RefSeq" id="XP_029118974.1"/>
    </source>
</evidence>
<protein>
    <submittedName>
        <fullName evidence="3">Uncharacterized protein LOC114913971</fullName>
    </submittedName>
</protein>
<proteinExistence type="predicted"/>
<feature type="compositionally biased region" description="Polar residues" evidence="1">
    <location>
        <begin position="140"/>
        <end position="151"/>
    </location>
</feature>
<dbReference type="AlphaFoldDB" id="A0A8N4EWS8"/>
<evidence type="ECO:0000313" key="2">
    <source>
        <dbReference type="Proteomes" id="UP000504607"/>
    </source>
</evidence>
<feature type="region of interest" description="Disordered" evidence="1">
    <location>
        <begin position="136"/>
        <end position="158"/>
    </location>
</feature>
<dbReference type="OrthoDB" id="10617007at2759"/>
<accession>A0A8N4EWS8</accession>
<sequence length="246" mass="28160">MQRWIRSRWLRWLEWSNVGQQNHRLQANAFVEYWNSPGAVNPHSIYKDYNLQPGEYVDARNIHPDASFLPPQSYREGDSGAGSENHTASIAEERAFYDSRQQASYMAPDYVSQGPQGKYYPNDHQQINLAEKSFHGYPKHSQNSEMGNYQQEQERSHPWDMTQHPAEDKYKFHGQYSDVMRTRCELKPPVPKDVHKPFEPETFTSVVQAGPGGGKQGGYLPLPAKSNGGVMAEEMLGILIHHRCSP</sequence>
<feature type="region of interest" description="Disordered" evidence="1">
    <location>
        <begin position="63"/>
        <end position="85"/>
    </location>
</feature>
<gene>
    <name evidence="3" type="primary">LOC114913971</name>
</gene>
<organism evidence="2 3">
    <name type="scientific">Elaeis guineensis var. tenera</name>
    <name type="common">Oil palm</name>
    <dbReference type="NCBI Taxonomy" id="51953"/>
    <lineage>
        <taxon>Eukaryota</taxon>
        <taxon>Viridiplantae</taxon>
        <taxon>Streptophyta</taxon>
        <taxon>Embryophyta</taxon>
        <taxon>Tracheophyta</taxon>
        <taxon>Spermatophyta</taxon>
        <taxon>Magnoliopsida</taxon>
        <taxon>Liliopsida</taxon>
        <taxon>Arecaceae</taxon>
        <taxon>Arecoideae</taxon>
        <taxon>Cocoseae</taxon>
        <taxon>Elaeidinae</taxon>
        <taxon>Elaeis</taxon>
    </lineage>
</organism>
<keyword evidence="2" id="KW-1185">Reference proteome</keyword>
<name>A0A8N4EWS8_ELAGV</name>
<evidence type="ECO:0000256" key="1">
    <source>
        <dbReference type="SAM" id="MobiDB-lite"/>
    </source>
</evidence>